<reference evidence="2" key="1">
    <citation type="submission" date="2023-07" db="EMBL/GenBank/DDBJ databases">
        <title>30 novel species of actinomycetes from the DSMZ collection.</title>
        <authorList>
            <person name="Nouioui I."/>
        </authorList>
    </citation>
    <scope>NUCLEOTIDE SEQUENCE [LARGE SCALE GENOMIC DNA]</scope>
    <source>
        <strain evidence="2">DSM 44743</strain>
    </source>
</reference>
<protein>
    <submittedName>
        <fullName evidence="1">Uncharacterized protein</fullName>
    </submittedName>
</protein>
<dbReference type="RefSeq" id="WP_311512401.1">
    <property type="nucleotide sequence ID" value="NZ_JAVREP010000009.1"/>
</dbReference>
<evidence type="ECO:0000313" key="2">
    <source>
        <dbReference type="Proteomes" id="UP001183390"/>
    </source>
</evidence>
<sequence length="67" mass="6908">MRAGVVAPVEGLELDNVALGALVTLVFALLRGWPFALPWWARAGAVAGLPPAPRAAARHPVEAPSAD</sequence>
<gene>
    <name evidence="1" type="ORF">RM479_15345</name>
</gene>
<name>A0ABU2MB41_9ACTN</name>
<keyword evidence="2" id="KW-1185">Reference proteome</keyword>
<organism evidence="1 2">
    <name type="scientific">Nocardiopsis lambiniae</name>
    <dbReference type="NCBI Taxonomy" id="3075539"/>
    <lineage>
        <taxon>Bacteria</taxon>
        <taxon>Bacillati</taxon>
        <taxon>Actinomycetota</taxon>
        <taxon>Actinomycetes</taxon>
        <taxon>Streptosporangiales</taxon>
        <taxon>Nocardiopsidaceae</taxon>
        <taxon>Nocardiopsis</taxon>
    </lineage>
</organism>
<dbReference type="EMBL" id="JAVREP010000009">
    <property type="protein sequence ID" value="MDT0329788.1"/>
    <property type="molecule type" value="Genomic_DNA"/>
</dbReference>
<accession>A0ABU2MB41</accession>
<comment type="caution">
    <text evidence="1">The sequence shown here is derived from an EMBL/GenBank/DDBJ whole genome shotgun (WGS) entry which is preliminary data.</text>
</comment>
<dbReference type="Proteomes" id="UP001183390">
    <property type="component" value="Unassembled WGS sequence"/>
</dbReference>
<evidence type="ECO:0000313" key="1">
    <source>
        <dbReference type="EMBL" id="MDT0329788.1"/>
    </source>
</evidence>
<proteinExistence type="predicted"/>